<evidence type="ECO:0000256" key="3">
    <source>
        <dbReference type="ARBA" id="ARBA00022490"/>
    </source>
</evidence>
<dbReference type="GO" id="GO:0005524">
    <property type="term" value="F:ATP binding"/>
    <property type="evidence" value="ECO:0007669"/>
    <property type="project" value="UniProtKB-KW"/>
</dbReference>
<dbReference type="AlphaFoldDB" id="F0YK51"/>
<accession>F0YK51</accession>
<dbReference type="Gene3D" id="1.10.560.10">
    <property type="entry name" value="GroEL-like equatorial domain"/>
    <property type="match status" value="1"/>
</dbReference>
<dbReference type="GeneID" id="20221146"/>
<comment type="subcellular location">
    <subcellularLocation>
        <location evidence="1">Cytoplasm</location>
    </subcellularLocation>
</comment>
<dbReference type="InterPro" id="IPR027410">
    <property type="entry name" value="TCP-1-like_intermed_sf"/>
</dbReference>
<dbReference type="InterPro" id="IPR027409">
    <property type="entry name" value="GroEL-like_apical_dom_sf"/>
</dbReference>
<dbReference type="InParanoid" id="F0YK51"/>
<dbReference type="SUPFAM" id="SSF52029">
    <property type="entry name" value="GroEL apical domain-like"/>
    <property type="match status" value="1"/>
</dbReference>
<evidence type="ECO:0000256" key="4">
    <source>
        <dbReference type="ARBA" id="ARBA00022741"/>
    </source>
</evidence>
<feature type="non-terminal residue" evidence="9">
    <location>
        <position position="410"/>
    </location>
</feature>
<dbReference type="Proteomes" id="UP000002729">
    <property type="component" value="Unassembled WGS sequence"/>
</dbReference>
<dbReference type="PROSITE" id="PS00750">
    <property type="entry name" value="TCP1_1"/>
    <property type="match status" value="1"/>
</dbReference>
<evidence type="ECO:0000256" key="1">
    <source>
        <dbReference type="ARBA" id="ARBA00004496"/>
    </source>
</evidence>
<evidence type="ECO:0000256" key="8">
    <source>
        <dbReference type="RuleBase" id="RU004187"/>
    </source>
</evidence>
<dbReference type="SUPFAM" id="SSF54849">
    <property type="entry name" value="GroEL-intermediate domain like"/>
    <property type="match status" value="1"/>
</dbReference>
<dbReference type="GO" id="GO:0016887">
    <property type="term" value="F:ATP hydrolysis activity"/>
    <property type="evidence" value="ECO:0007669"/>
    <property type="project" value="InterPro"/>
</dbReference>
<dbReference type="PANTHER" id="PTHR11353">
    <property type="entry name" value="CHAPERONIN"/>
    <property type="match status" value="1"/>
</dbReference>
<dbReference type="EMBL" id="GL833150">
    <property type="protein sequence ID" value="EGB04524.1"/>
    <property type="molecule type" value="Genomic_DNA"/>
</dbReference>
<dbReference type="InterPro" id="IPR027413">
    <property type="entry name" value="GROEL-like_equatorial_sf"/>
</dbReference>
<dbReference type="NCBIfam" id="TIGR02341">
    <property type="entry name" value="chap_CCT_beta"/>
    <property type="match status" value="1"/>
</dbReference>
<evidence type="ECO:0000313" key="10">
    <source>
        <dbReference type="Proteomes" id="UP000002729"/>
    </source>
</evidence>
<name>F0YK51_AURAN</name>
<protein>
    <recommendedName>
        <fullName evidence="7">CCT-beta</fullName>
    </recommendedName>
</protein>
<dbReference type="GO" id="GO:0140662">
    <property type="term" value="F:ATP-dependent protein folding chaperone"/>
    <property type="evidence" value="ECO:0007669"/>
    <property type="project" value="InterPro"/>
</dbReference>
<evidence type="ECO:0000256" key="6">
    <source>
        <dbReference type="ARBA" id="ARBA00023186"/>
    </source>
</evidence>
<dbReference type="KEGG" id="aaf:AURANDRAFT_32470"/>
<dbReference type="PRINTS" id="PR00304">
    <property type="entry name" value="TCOMPLEXTCP1"/>
</dbReference>
<dbReference type="InterPro" id="IPR002194">
    <property type="entry name" value="Chaperonin_TCP-1_CS"/>
</dbReference>
<keyword evidence="6 8" id="KW-0143">Chaperone</keyword>
<dbReference type="PROSITE" id="PS00995">
    <property type="entry name" value="TCP1_3"/>
    <property type="match status" value="1"/>
</dbReference>
<keyword evidence="5 8" id="KW-0067">ATP-binding</keyword>
<evidence type="ECO:0000313" key="9">
    <source>
        <dbReference type="EMBL" id="EGB04524.1"/>
    </source>
</evidence>
<sequence>MNDGIINEGAGIEKGENARMASFVGAIAIADLTMSYQESIFRSTLGPKGMDKILQSVSSSDNKIEVTNDGATILRSVHIDNAAAKVLVDIAKTQDEEVGDGTTSVAVLCGELLREAEKLIDARVHPQTIAAGWRLAVRLARSELENAAVSNAEGDPGAFRKDLIEIAQTTLSSKLVVYEKEHFAKLAVDAVLRLRGSENLDYVQLIKKPGGSLRDSYLAEGFVLDKKIGIGQPRRVENAKVMVANTAMDSDKIKIYGARVKVASLAKVAEIEVAEKEKMAAKCIRICDHGINVFINRQLIYNYPEEIFAKHGVMAIEHADFEGVERLAARASVSNGNHPKCILQAVLGAEICSTFDQPELATLGTCDLIDEIMVGEDKLVRFSGCKSGEACTIVLRGASTHVLDEAESIH</sequence>
<dbReference type="SUPFAM" id="SSF48592">
    <property type="entry name" value="GroEL equatorial domain-like"/>
    <property type="match status" value="1"/>
</dbReference>
<dbReference type="eggNOG" id="KOG0363">
    <property type="taxonomic scope" value="Eukaryota"/>
</dbReference>
<evidence type="ECO:0000256" key="7">
    <source>
        <dbReference type="ARBA" id="ARBA00033237"/>
    </source>
</evidence>
<dbReference type="InterPro" id="IPR012716">
    <property type="entry name" value="Chap_CCT_beta"/>
</dbReference>
<gene>
    <name evidence="9" type="ORF">AURANDRAFT_32470</name>
</gene>
<dbReference type="OMA" id="RKMDIEH"/>
<dbReference type="OrthoDB" id="10248520at2759"/>
<organism evidence="10">
    <name type="scientific">Aureococcus anophagefferens</name>
    <name type="common">Harmful bloom alga</name>
    <dbReference type="NCBI Taxonomy" id="44056"/>
    <lineage>
        <taxon>Eukaryota</taxon>
        <taxon>Sar</taxon>
        <taxon>Stramenopiles</taxon>
        <taxon>Ochrophyta</taxon>
        <taxon>Pelagophyceae</taxon>
        <taxon>Pelagomonadales</taxon>
        <taxon>Pelagomonadaceae</taxon>
        <taxon>Aureococcus</taxon>
    </lineage>
</organism>
<dbReference type="RefSeq" id="XP_009040777.1">
    <property type="nucleotide sequence ID" value="XM_009042529.1"/>
</dbReference>
<reference evidence="9 10" key="1">
    <citation type="journal article" date="2011" name="Proc. Natl. Acad. Sci. U.S.A.">
        <title>Niche of harmful alga Aureococcus anophagefferens revealed through ecogenomics.</title>
        <authorList>
            <person name="Gobler C.J."/>
            <person name="Berry D.L."/>
            <person name="Dyhrman S.T."/>
            <person name="Wilhelm S.W."/>
            <person name="Salamov A."/>
            <person name="Lobanov A.V."/>
            <person name="Zhang Y."/>
            <person name="Collier J.L."/>
            <person name="Wurch L.L."/>
            <person name="Kustka A.B."/>
            <person name="Dill B.D."/>
            <person name="Shah M."/>
            <person name="VerBerkmoes N.C."/>
            <person name="Kuo A."/>
            <person name="Terry A."/>
            <person name="Pangilinan J."/>
            <person name="Lindquist E.A."/>
            <person name="Lucas S."/>
            <person name="Paulsen I.T."/>
            <person name="Hattenrath-Lehmann T.K."/>
            <person name="Talmage S.C."/>
            <person name="Walker E.A."/>
            <person name="Koch F."/>
            <person name="Burson A.M."/>
            <person name="Marcoval M.A."/>
            <person name="Tang Y.Z."/>
            <person name="Lecleir G.R."/>
            <person name="Coyne K.J."/>
            <person name="Berg G.M."/>
            <person name="Bertrand E.M."/>
            <person name="Saito M.A."/>
            <person name="Gladyshev V.N."/>
            <person name="Grigoriev I.V."/>
        </authorList>
    </citation>
    <scope>NUCLEOTIDE SEQUENCE [LARGE SCALE GENOMIC DNA]</scope>
    <source>
        <strain evidence="10">CCMP 1984</strain>
    </source>
</reference>
<keyword evidence="3" id="KW-0963">Cytoplasm</keyword>
<keyword evidence="4 8" id="KW-0547">Nucleotide-binding</keyword>
<dbReference type="GO" id="GO:0051082">
    <property type="term" value="F:unfolded protein binding"/>
    <property type="evidence" value="ECO:0007669"/>
    <property type="project" value="InterPro"/>
</dbReference>
<dbReference type="FunCoup" id="F0YK51">
    <property type="interactions" value="619"/>
</dbReference>
<dbReference type="InterPro" id="IPR002423">
    <property type="entry name" value="Cpn60/GroEL/TCP-1"/>
</dbReference>
<comment type="similarity">
    <text evidence="2 8">Belongs to the TCP-1 chaperonin family.</text>
</comment>
<dbReference type="PROSITE" id="PS00751">
    <property type="entry name" value="TCP1_2"/>
    <property type="match status" value="1"/>
</dbReference>
<dbReference type="Pfam" id="PF00118">
    <property type="entry name" value="Cpn60_TCP1"/>
    <property type="match status" value="1"/>
</dbReference>
<evidence type="ECO:0000256" key="2">
    <source>
        <dbReference type="ARBA" id="ARBA00008020"/>
    </source>
</evidence>
<dbReference type="Gene3D" id="3.50.7.10">
    <property type="entry name" value="GroEL"/>
    <property type="match status" value="2"/>
</dbReference>
<dbReference type="GO" id="GO:0005832">
    <property type="term" value="C:chaperonin-containing T-complex"/>
    <property type="evidence" value="ECO:0007669"/>
    <property type="project" value="InterPro"/>
</dbReference>
<proteinExistence type="inferred from homology"/>
<keyword evidence="10" id="KW-1185">Reference proteome</keyword>
<dbReference type="FunFam" id="3.50.7.10:FF:000002">
    <property type="entry name" value="T-complex protein 1 subunit beta"/>
    <property type="match status" value="1"/>
</dbReference>
<dbReference type="InterPro" id="IPR017998">
    <property type="entry name" value="Chaperone_TCP-1"/>
</dbReference>
<evidence type="ECO:0000256" key="5">
    <source>
        <dbReference type="ARBA" id="ARBA00022840"/>
    </source>
</evidence>